<dbReference type="InterPro" id="IPR050300">
    <property type="entry name" value="GDXG_lipolytic_enzyme"/>
</dbReference>
<keyword evidence="1 4" id="KW-0378">Hydrolase</keyword>
<keyword evidence="5" id="KW-1185">Reference proteome</keyword>
<evidence type="ECO:0000313" key="4">
    <source>
        <dbReference type="EMBL" id="TNY22288.1"/>
    </source>
</evidence>
<dbReference type="AlphaFoldDB" id="A0A5C5FZN4"/>
<feature type="region of interest" description="Disordered" evidence="2">
    <location>
        <begin position="65"/>
        <end position="90"/>
    </location>
</feature>
<evidence type="ECO:0000313" key="5">
    <source>
        <dbReference type="Proteomes" id="UP000311382"/>
    </source>
</evidence>
<proteinExistence type="predicted"/>
<feature type="domain" description="Alpha/beta hydrolase fold-3" evidence="3">
    <location>
        <begin position="161"/>
        <end position="378"/>
    </location>
</feature>
<dbReference type="Pfam" id="PF07859">
    <property type="entry name" value="Abhydrolase_3"/>
    <property type="match status" value="1"/>
</dbReference>
<dbReference type="Proteomes" id="UP000311382">
    <property type="component" value="Unassembled WGS sequence"/>
</dbReference>
<dbReference type="SUPFAM" id="SSF53474">
    <property type="entry name" value="alpha/beta-Hydrolases"/>
    <property type="match status" value="1"/>
</dbReference>
<evidence type="ECO:0000256" key="2">
    <source>
        <dbReference type="SAM" id="MobiDB-lite"/>
    </source>
</evidence>
<dbReference type="Gene3D" id="3.40.50.1820">
    <property type="entry name" value="alpha/beta hydrolase"/>
    <property type="match status" value="1"/>
</dbReference>
<sequence length="499" mass="54444">MSADTSGRSPASGAPSSAGKLATTAGMLAAALQAALVHFTVGPSAPTWPVLLSVLTAVMRWRSTSLARSRRVNPPSSPEEVARLSKEQRDATEKMLFKPADKLNGGVVKELEIPVRKRGLKGVLEGLDGEETGQRTLRAEWLAHVDLVRAPQTARDDKVILSLHGGAHVRMSPRTHRTLHVALSEATKCRVFALDYRLSPEVRYPASLLDAVNAYLYLTEDLQIPPESIIVEGDSAGGNLCVALMMYLRDSGLPQVAGALLLSPWVDMSTSFASWEENKVHDYISIDDDSDPLHPPRMYLSSSRHELEQSHYVGQLSTPYVSPALGPLSSLSFLPPLLVQSAGLECLRDEISVFVRRARKAGTDVTHQQWNDGIHVFQALQPTISGASAMLQVTAWFERNFPARGAQGAGAPDWTKQVDALLRAERDARLARAGPIPPAPPASTKWTYVRSVERLPRIEVKKGGHEAARRAADEAEEVEGEMALTEVFRPKKVGGGWFW</sequence>
<organism evidence="4 5">
    <name type="scientific">Rhodotorula diobovata</name>
    <dbReference type="NCBI Taxonomy" id="5288"/>
    <lineage>
        <taxon>Eukaryota</taxon>
        <taxon>Fungi</taxon>
        <taxon>Dikarya</taxon>
        <taxon>Basidiomycota</taxon>
        <taxon>Pucciniomycotina</taxon>
        <taxon>Microbotryomycetes</taxon>
        <taxon>Sporidiobolales</taxon>
        <taxon>Sporidiobolaceae</taxon>
        <taxon>Rhodotorula</taxon>
    </lineage>
</organism>
<gene>
    <name evidence="4" type="ORF">DMC30DRAFT_445450</name>
</gene>
<name>A0A5C5FZN4_9BASI</name>
<dbReference type="EMBL" id="SOZI01000028">
    <property type="protein sequence ID" value="TNY22288.1"/>
    <property type="molecule type" value="Genomic_DNA"/>
</dbReference>
<evidence type="ECO:0000256" key="1">
    <source>
        <dbReference type="ARBA" id="ARBA00022801"/>
    </source>
</evidence>
<dbReference type="PANTHER" id="PTHR48081:SF26">
    <property type="entry name" value="ALPHA_BETA HYDROLASE FOLD-3 DOMAIN-CONTAINING PROTEIN"/>
    <property type="match status" value="1"/>
</dbReference>
<accession>A0A5C5FZN4</accession>
<reference evidence="4 5" key="1">
    <citation type="submission" date="2019-03" db="EMBL/GenBank/DDBJ databases">
        <title>Rhodosporidium diobovatum UCD-FST 08-225 genome sequencing, assembly, and annotation.</title>
        <authorList>
            <person name="Fakankun I.U."/>
            <person name="Fristensky B."/>
            <person name="Levin D.B."/>
        </authorList>
    </citation>
    <scope>NUCLEOTIDE SEQUENCE [LARGE SCALE GENOMIC DNA]</scope>
    <source>
        <strain evidence="4 5">UCD-FST 08-225</strain>
    </source>
</reference>
<dbReference type="PANTHER" id="PTHR48081">
    <property type="entry name" value="AB HYDROLASE SUPERFAMILY PROTEIN C4A8.06C"/>
    <property type="match status" value="1"/>
</dbReference>
<dbReference type="GO" id="GO:0016787">
    <property type="term" value="F:hydrolase activity"/>
    <property type="evidence" value="ECO:0007669"/>
    <property type="project" value="UniProtKB-KW"/>
</dbReference>
<feature type="compositionally biased region" description="Basic and acidic residues" evidence="2">
    <location>
        <begin position="80"/>
        <end position="90"/>
    </location>
</feature>
<protein>
    <submittedName>
        <fullName evidence="4">Alpha/Beta hydrolase protein</fullName>
    </submittedName>
</protein>
<dbReference type="InterPro" id="IPR029058">
    <property type="entry name" value="AB_hydrolase_fold"/>
</dbReference>
<dbReference type="STRING" id="5288.A0A5C5FZN4"/>
<dbReference type="InterPro" id="IPR013094">
    <property type="entry name" value="AB_hydrolase_3"/>
</dbReference>
<evidence type="ECO:0000259" key="3">
    <source>
        <dbReference type="Pfam" id="PF07859"/>
    </source>
</evidence>
<dbReference type="OrthoDB" id="2152029at2759"/>
<comment type="caution">
    <text evidence="4">The sequence shown here is derived from an EMBL/GenBank/DDBJ whole genome shotgun (WGS) entry which is preliminary data.</text>
</comment>